<dbReference type="InterPro" id="IPR017441">
    <property type="entry name" value="Protein_kinase_ATP_BS"/>
</dbReference>
<protein>
    <submittedName>
        <fullName evidence="7">Proteoglycan 4-like</fullName>
    </submittedName>
</protein>
<dbReference type="RefSeq" id="XP_019617362.1">
    <property type="nucleotide sequence ID" value="XM_019761803.1"/>
</dbReference>
<dbReference type="GO" id="GO:0005813">
    <property type="term" value="C:centrosome"/>
    <property type="evidence" value="ECO:0007669"/>
    <property type="project" value="TreeGrafter"/>
</dbReference>
<dbReference type="PANTHER" id="PTHR24345:SF43">
    <property type="entry name" value="INACTIVE SERINE_THREONINE-PROTEIN KINASE PLK5"/>
    <property type="match status" value="1"/>
</dbReference>
<dbReference type="PROSITE" id="PS00107">
    <property type="entry name" value="PROTEIN_KINASE_ATP"/>
    <property type="match status" value="1"/>
</dbReference>
<dbReference type="KEGG" id="bbel:109464730"/>
<dbReference type="GO" id="GO:0000776">
    <property type="term" value="C:kinetochore"/>
    <property type="evidence" value="ECO:0007669"/>
    <property type="project" value="TreeGrafter"/>
</dbReference>
<feature type="region of interest" description="Disordered" evidence="4">
    <location>
        <begin position="334"/>
        <end position="464"/>
    </location>
</feature>
<dbReference type="Pfam" id="PF00069">
    <property type="entry name" value="Pkinase"/>
    <property type="match status" value="1"/>
</dbReference>
<feature type="compositionally biased region" description="Low complexity" evidence="4">
    <location>
        <begin position="385"/>
        <end position="399"/>
    </location>
</feature>
<dbReference type="GO" id="GO:0005737">
    <property type="term" value="C:cytoplasm"/>
    <property type="evidence" value="ECO:0007669"/>
    <property type="project" value="TreeGrafter"/>
</dbReference>
<dbReference type="SUPFAM" id="SSF56112">
    <property type="entry name" value="Protein kinase-like (PK-like)"/>
    <property type="match status" value="1"/>
</dbReference>
<dbReference type="Gene3D" id="3.30.200.20">
    <property type="entry name" value="Phosphorylase Kinase, domain 1"/>
    <property type="match status" value="1"/>
</dbReference>
<feature type="compositionally biased region" description="Low complexity" evidence="4">
    <location>
        <begin position="843"/>
        <end position="852"/>
    </location>
</feature>
<dbReference type="GO" id="GO:0007052">
    <property type="term" value="P:mitotic spindle organization"/>
    <property type="evidence" value="ECO:0007669"/>
    <property type="project" value="TreeGrafter"/>
</dbReference>
<proteinExistence type="predicted"/>
<evidence type="ECO:0000256" key="2">
    <source>
        <dbReference type="ARBA" id="ARBA00022840"/>
    </source>
</evidence>
<dbReference type="FunFam" id="3.30.200.20:FF:000284">
    <property type="entry name" value="Serine/threonine-protein kinase PLK"/>
    <property type="match status" value="1"/>
</dbReference>
<feature type="region of interest" description="Disordered" evidence="4">
    <location>
        <begin position="821"/>
        <end position="854"/>
    </location>
</feature>
<evidence type="ECO:0000313" key="7">
    <source>
        <dbReference type="RefSeq" id="XP_019617362.1"/>
    </source>
</evidence>
<sequence length="924" mass="102686">MSIKVHLPRSAPRPRFLTDPNTGEEYKVCDLLGKGGYGAVYKVSDTEDLELAIKVIRKKEAHHDRYRCNSQWQEIEIHSSLSHQNVIAFHSFFEDTLHFYLVMEYCSRSLEDMLKEKPVVGDSEAKFWFRQIVEGTSYLHAVEIVHGDLKPRNILLTEDMEVKIADFGIATNLADGKSCKIRGTPTYIAPEVLSGDGFSFKADVWALGCILYRILIGQSVLKEKGISTRQVDQLKRQSKVFLIKMSLPFSVSPLAKDLIQRMLSWTPRSRPTPEEILKSKYFNEPERRPSWLKRKPRVLANGERVDRRPSIVRRLERKLSRKVKREDVAMYAADREENASADGNKENCVDSAAGHSSNLLAPPRPEAVGTDAHGEAEKDDDNPGARNRQSSPSRRSPLLAQPPHPVQLDTHNTSLPPAPTRQPCPTTPKMKRPPSLAHTHAQRLEKTAPAQSFPASPKLPRSSVIGHSPVQRRRVLRRQDVVGRDPCRGTYAVESTIQPLRSPRTDSVTDNEYNDLLVRSRSPPSRHAATPAIVVTDQVTRRNQAPDTPRTRARKAYIAPEFEDEDDIATNAYITKRRHSADSARIRKQTTPCVIQIPVDDVYTATNVPMAQTSPTVSRLPLKKLDQATASTDSLATTCPPVDAEEGLLRTTSSTPSQLSPVPKSARLSTSHVTLISPPVSPKRIARPPTPAAVQSPPRSPRLSLPGTPIQTPPRSPRLSQPGTPIAIQSPPRTPRLSLAPSHCSSITDIKAQASPTPPRSPAFVPRHTPSPPRMFFAKTPSPVDSDAAPAFAWPEEMPEDASDDDFQTCQIDTPCPSLPRGTKSRCVSEPTRLPSMAESEDTNTPPSTPTTDMADCWDDASTSSVNIAEHSYTSETTVTLKSPQLNRIDQTRQGKRKFKRMFFKGMSKSTSEEDDFMTCDEDM</sequence>
<gene>
    <name evidence="7" type="primary">LOC109464730</name>
</gene>
<feature type="compositionally biased region" description="Pro residues" evidence="4">
    <location>
        <begin position="416"/>
        <end position="426"/>
    </location>
</feature>
<organism evidence="6 7">
    <name type="scientific">Branchiostoma belcheri</name>
    <name type="common">Amphioxus</name>
    <dbReference type="NCBI Taxonomy" id="7741"/>
    <lineage>
        <taxon>Eukaryota</taxon>
        <taxon>Metazoa</taxon>
        <taxon>Chordata</taxon>
        <taxon>Cephalochordata</taxon>
        <taxon>Leptocardii</taxon>
        <taxon>Amphioxiformes</taxon>
        <taxon>Branchiostomatidae</taxon>
        <taxon>Branchiostoma</taxon>
    </lineage>
</organism>
<dbReference type="GO" id="GO:0005524">
    <property type="term" value="F:ATP binding"/>
    <property type="evidence" value="ECO:0007669"/>
    <property type="project" value="UniProtKB-UniRule"/>
</dbReference>
<dbReference type="GO" id="GO:0000922">
    <property type="term" value="C:spindle pole"/>
    <property type="evidence" value="ECO:0007669"/>
    <property type="project" value="TreeGrafter"/>
</dbReference>
<dbReference type="SMART" id="SM00220">
    <property type="entry name" value="S_TKc"/>
    <property type="match status" value="1"/>
</dbReference>
<feature type="compositionally biased region" description="Polar residues" evidence="4">
    <location>
        <begin position="650"/>
        <end position="660"/>
    </location>
</feature>
<dbReference type="InterPro" id="IPR000719">
    <property type="entry name" value="Prot_kinase_dom"/>
</dbReference>
<keyword evidence="6" id="KW-1185">Reference proteome</keyword>
<dbReference type="OrthoDB" id="68483at2759"/>
<evidence type="ECO:0000256" key="4">
    <source>
        <dbReference type="SAM" id="MobiDB-lite"/>
    </source>
</evidence>
<dbReference type="GO" id="GO:0004674">
    <property type="term" value="F:protein serine/threonine kinase activity"/>
    <property type="evidence" value="ECO:0007669"/>
    <property type="project" value="TreeGrafter"/>
</dbReference>
<dbReference type="Gene3D" id="1.10.510.10">
    <property type="entry name" value="Transferase(Phosphotransferase) domain 1"/>
    <property type="match status" value="1"/>
</dbReference>
<feature type="region of interest" description="Disordered" evidence="4">
    <location>
        <begin position="751"/>
        <end position="770"/>
    </location>
</feature>
<evidence type="ECO:0000256" key="3">
    <source>
        <dbReference type="PROSITE-ProRule" id="PRU10141"/>
    </source>
</evidence>
<dbReference type="GeneID" id="109464730"/>
<accession>A0A6P4YF22</accession>
<feature type="region of interest" description="Disordered" evidence="4">
    <location>
        <begin position="650"/>
        <end position="740"/>
    </location>
</feature>
<evidence type="ECO:0000313" key="6">
    <source>
        <dbReference type="Proteomes" id="UP000515135"/>
    </source>
</evidence>
<keyword evidence="1 3" id="KW-0547">Nucleotide-binding</keyword>
<dbReference type="GO" id="GO:0005634">
    <property type="term" value="C:nucleus"/>
    <property type="evidence" value="ECO:0007669"/>
    <property type="project" value="TreeGrafter"/>
</dbReference>
<dbReference type="InterPro" id="IPR008271">
    <property type="entry name" value="Ser/Thr_kinase_AS"/>
</dbReference>
<evidence type="ECO:0000256" key="1">
    <source>
        <dbReference type="ARBA" id="ARBA00022741"/>
    </source>
</evidence>
<reference evidence="7" key="1">
    <citation type="submission" date="2025-08" db="UniProtKB">
        <authorList>
            <consortium name="RefSeq"/>
        </authorList>
    </citation>
    <scope>IDENTIFICATION</scope>
    <source>
        <tissue evidence="7">Gonad</tissue>
    </source>
</reference>
<evidence type="ECO:0000259" key="5">
    <source>
        <dbReference type="PROSITE" id="PS50011"/>
    </source>
</evidence>
<feature type="domain" description="Protein kinase" evidence="5">
    <location>
        <begin position="26"/>
        <end position="282"/>
    </location>
</feature>
<dbReference type="PROSITE" id="PS00108">
    <property type="entry name" value="PROTEIN_KINASE_ST"/>
    <property type="match status" value="1"/>
</dbReference>
<dbReference type="Proteomes" id="UP000515135">
    <property type="component" value="Unplaced"/>
</dbReference>
<dbReference type="PROSITE" id="PS50011">
    <property type="entry name" value="PROTEIN_KINASE_DOM"/>
    <property type="match status" value="1"/>
</dbReference>
<keyword evidence="2 3" id="KW-0067">ATP-binding</keyword>
<name>A0A6P4YF22_BRABE</name>
<feature type="binding site" evidence="3">
    <location>
        <position position="58"/>
    </location>
    <ligand>
        <name>ATP</name>
        <dbReference type="ChEBI" id="CHEBI:30616"/>
    </ligand>
</feature>
<dbReference type="PANTHER" id="PTHR24345">
    <property type="entry name" value="SERINE/THREONINE-PROTEIN KINASE PLK"/>
    <property type="match status" value="1"/>
</dbReference>
<dbReference type="AlphaFoldDB" id="A0A6P4YF22"/>
<feature type="compositionally biased region" description="Basic and acidic residues" evidence="4">
    <location>
        <begin position="334"/>
        <end position="348"/>
    </location>
</feature>
<dbReference type="InterPro" id="IPR011009">
    <property type="entry name" value="Kinase-like_dom_sf"/>
</dbReference>